<gene>
    <name evidence="3" type="ORF">AWB65_06668</name>
</gene>
<organism evidence="3 4">
    <name type="scientific">Caballeronia humi</name>
    <dbReference type="NCBI Taxonomy" id="326474"/>
    <lineage>
        <taxon>Bacteria</taxon>
        <taxon>Pseudomonadati</taxon>
        <taxon>Pseudomonadota</taxon>
        <taxon>Betaproteobacteria</taxon>
        <taxon>Burkholderiales</taxon>
        <taxon>Burkholderiaceae</taxon>
        <taxon>Caballeronia</taxon>
    </lineage>
</organism>
<keyword evidence="2" id="KW-0732">Signal</keyword>
<evidence type="ECO:0000256" key="2">
    <source>
        <dbReference type="SAM" id="SignalP"/>
    </source>
</evidence>
<evidence type="ECO:0000313" key="4">
    <source>
        <dbReference type="Proteomes" id="UP000054977"/>
    </source>
</evidence>
<dbReference type="AlphaFoldDB" id="A0A158JH26"/>
<feature type="region of interest" description="Disordered" evidence="1">
    <location>
        <begin position="76"/>
        <end position="107"/>
    </location>
</feature>
<evidence type="ECO:0000313" key="3">
    <source>
        <dbReference type="EMBL" id="SAL68166.1"/>
    </source>
</evidence>
<dbReference type="Proteomes" id="UP000054977">
    <property type="component" value="Unassembled WGS sequence"/>
</dbReference>
<dbReference type="InterPro" id="IPR025421">
    <property type="entry name" value="DUF4148"/>
</dbReference>
<feature type="compositionally biased region" description="Gly residues" evidence="1">
    <location>
        <begin position="76"/>
        <end position="90"/>
    </location>
</feature>
<dbReference type="OrthoDB" id="9104200at2"/>
<comment type="caution">
    <text evidence="3">The sequence shown here is derived from an EMBL/GenBank/DDBJ whole genome shotgun (WGS) entry which is preliminary data.</text>
</comment>
<dbReference type="EMBL" id="FCNW02000103">
    <property type="protein sequence ID" value="SAL68166.1"/>
    <property type="molecule type" value="Genomic_DNA"/>
</dbReference>
<protein>
    <submittedName>
        <fullName evidence="3">Membrane protein</fullName>
    </submittedName>
</protein>
<accession>A0A158JH26</accession>
<evidence type="ECO:0000256" key="1">
    <source>
        <dbReference type="SAM" id="MobiDB-lite"/>
    </source>
</evidence>
<feature type="signal peptide" evidence="2">
    <location>
        <begin position="1"/>
        <end position="22"/>
    </location>
</feature>
<name>A0A158JH26_9BURK</name>
<reference evidence="3" key="1">
    <citation type="submission" date="2016-01" db="EMBL/GenBank/DDBJ databases">
        <authorList>
            <person name="Peeters C."/>
        </authorList>
    </citation>
    <scope>NUCLEOTIDE SEQUENCE [LARGE SCALE GENOMIC DNA]</scope>
    <source>
        <strain evidence="3">LMG 22934</strain>
    </source>
</reference>
<keyword evidence="4" id="KW-1185">Reference proteome</keyword>
<dbReference type="Pfam" id="PF13663">
    <property type="entry name" value="DUF4148"/>
    <property type="match status" value="1"/>
</dbReference>
<proteinExistence type="predicted"/>
<feature type="chain" id="PRO_5011109834" evidence="2">
    <location>
        <begin position="23"/>
        <end position="107"/>
    </location>
</feature>
<sequence>MKSLIYTIFAASVLAAPVVSIAQSDSPVTRTQVRAELKQLELAGYMPASGDEPSYPANIQAAEARIAVQNDAASGYGGAVSGSSASGGGAATHPASAGDMNKLYGGQ</sequence>